<evidence type="ECO:0000313" key="1">
    <source>
        <dbReference type="EMBL" id="SDY03578.1"/>
    </source>
</evidence>
<sequence length="50" mass="6002">MHSFNAGYEWGSRSRRIERNHCLFEHALKKLPLKKYKFLSGCTVIYVTER</sequence>
<name>A0A1H3GLR0_9BACI</name>
<gene>
    <name evidence="1" type="ORF">SAMN05421736_101195</name>
</gene>
<dbReference type="EMBL" id="FNPI01000001">
    <property type="protein sequence ID" value="SDY03578.1"/>
    <property type="molecule type" value="Genomic_DNA"/>
</dbReference>
<dbReference type="Proteomes" id="UP000198935">
    <property type="component" value="Unassembled WGS sequence"/>
</dbReference>
<protein>
    <submittedName>
        <fullName evidence="1">Uncharacterized protein</fullName>
    </submittedName>
</protein>
<reference evidence="2" key="1">
    <citation type="submission" date="2016-10" db="EMBL/GenBank/DDBJ databases">
        <authorList>
            <person name="Varghese N."/>
            <person name="Submissions S."/>
        </authorList>
    </citation>
    <scope>NUCLEOTIDE SEQUENCE [LARGE SCALE GENOMIC DNA]</scope>
    <source>
        <strain evidence="2">SP</strain>
    </source>
</reference>
<evidence type="ECO:0000313" key="2">
    <source>
        <dbReference type="Proteomes" id="UP000198935"/>
    </source>
</evidence>
<proteinExistence type="predicted"/>
<dbReference type="AlphaFoldDB" id="A0A1H3GLR0"/>
<accession>A0A1H3GLR0</accession>
<organism evidence="1 2">
    <name type="scientific">Evansella caseinilytica</name>
    <dbReference type="NCBI Taxonomy" id="1503961"/>
    <lineage>
        <taxon>Bacteria</taxon>
        <taxon>Bacillati</taxon>
        <taxon>Bacillota</taxon>
        <taxon>Bacilli</taxon>
        <taxon>Bacillales</taxon>
        <taxon>Bacillaceae</taxon>
        <taxon>Evansella</taxon>
    </lineage>
</organism>
<keyword evidence="2" id="KW-1185">Reference proteome</keyword>